<keyword evidence="4 8" id="KW-0067">ATP-binding</keyword>
<evidence type="ECO:0000256" key="6">
    <source>
        <dbReference type="ARBA" id="ARBA00023136"/>
    </source>
</evidence>
<keyword evidence="1" id="KW-0813">Transport</keyword>
<sequence length="264" mass="29154">MLNNGIDIVIEIKDLKKNYILNNKKTFALNGISLKLPEGKFISVIGPSGAGKSTLLRSINGMIKADSGSIIIDGKDITQLKGKKKREIQKNICMIFQDFCLVKSSTVIKNVLNACLSDMNVFSVIFGLFGIENKRNAEKILERVGMADKMYQPAESLSGGEQQRVAIARAIMQGGKILLADEPVASLDPVNANDVLNLLKSLQLEKNMTVIMNSHNVEQALKYSDWIIGLNSGHIVYQNSPQMLTDQVKEIIYRKDNGNGQSRK</sequence>
<protein>
    <submittedName>
        <fullName evidence="8">Phosphate-import ATP-binding protein PhnC</fullName>
    </submittedName>
</protein>
<dbReference type="Pfam" id="PF00005">
    <property type="entry name" value="ABC_tran"/>
    <property type="match status" value="1"/>
</dbReference>
<dbReference type="InterPro" id="IPR012693">
    <property type="entry name" value="ABC_transpr_PhnC"/>
</dbReference>
<dbReference type="GO" id="GO:0016020">
    <property type="term" value="C:membrane"/>
    <property type="evidence" value="ECO:0007669"/>
    <property type="project" value="InterPro"/>
</dbReference>
<comment type="caution">
    <text evidence="8">The sequence shown here is derived from an EMBL/GenBank/DDBJ whole genome shotgun (WGS) entry which is preliminary data.</text>
</comment>
<dbReference type="InterPro" id="IPR017871">
    <property type="entry name" value="ABC_transporter-like_CS"/>
</dbReference>
<dbReference type="Gene3D" id="3.40.50.300">
    <property type="entry name" value="P-loop containing nucleotide triphosphate hydrolases"/>
    <property type="match status" value="1"/>
</dbReference>
<keyword evidence="5" id="KW-1278">Translocase</keyword>
<evidence type="ECO:0000256" key="3">
    <source>
        <dbReference type="ARBA" id="ARBA00022741"/>
    </source>
</evidence>
<keyword evidence="6" id="KW-0472">Membrane</keyword>
<dbReference type="GO" id="GO:0016887">
    <property type="term" value="F:ATP hydrolysis activity"/>
    <property type="evidence" value="ECO:0007669"/>
    <property type="project" value="InterPro"/>
</dbReference>
<keyword evidence="2" id="KW-1003">Cell membrane</keyword>
<evidence type="ECO:0000259" key="7">
    <source>
        <dbReference type="PROSITE" id="PS50893"/>
    </source>
</evidence>
<dbReference type="SMART" id="SM00382">
    <property type="entry name" value="AAA"/>
    <property type="match status" value="1"/>
</dbReference>
<reference evidence="8" key="1">
    <citation type="submission" date="2019-08" db="EMBL/GenBank/DDBJ databases">
        <authorList>
            <person name="Kucharzyk K."/>
            <person name="Murdoch R.W."/>
            <person name="Higgins S."/>
            <person name="Loffler F."/>
        </authorList>
    </citation>
    <scope>NUCLEOTIDE SEQUENCE</scope>
</reference>
<dbReference type="NCBIfam" id="TIGR02315">
    <property type="entry name" value="ABC_phnC"/>
    <property type="match status" value="1"/>
</dbReference>
<dbReference type="GO" id="GO:0015416">
    <property type="term" value="F:ABC-type phosphonate transporter activity"/>
    <property type="evidence" value="ECO:0007669"/>
    <property type="project" value="InterPro"/>
</dbReference>
<dbReference type="PANTHER" id="PTHR43166:SF6">
    <property type="entry name" value="PHOSPHONATES IMPORT ATP-BINDING PROTEIN PHNC"/>
    <property type="match status" value="1"/>
</dbReference>
<dbReference type="GO" id="GO:0005524">
    <property type="term" value="F:ATP binding"/>
    <property type="evidence" value="ECO:0007669"/>
    <property type="project" value="UniProtKB-KW"/>
</dbReference>
<dbReference type="InterPro" id="IPR003439">
    <property type="entry name" value="ABC_transporter-like_ATP-bd"/>
</dbReference>
<accession>A0A644ZIZ0</accession>
<dbReference type="CDD" id="cd03256">
    <property type="entry name" value="ABC_PhnC_transporter"/>
    <property type="match status" value="1"/>
</dbReference>
<evidence type="ECO:0000256" key="1">
    <source>
        <dbReference type="ARBA" id="ARBA00022448"/>
    </source>
</evidence>
<feature type="domain" description="ABC transporter" evidence="7">
    <location>
        <begin position="10"/>
        <end position="257"/>
    </location>
</feature>
<dbReference type="PROSITE" id="PS00211">
    <property type="entry name" value="ABC_TRANSPORTER_1"/>
    <property type="match status" value="1"/>
</dbReference>
<dbReference type="SUPFAM" id="SSF52540">
    <property type="entry name" value="P-loop containing nucleoside triphosphate hydrolases"/>
    <property type="match status" value="1"/>
</dbReference>
<evidence type="ECO:0000313" key="8">
    <source>
        <dbReference type="EMBL" id="MPM40842.1"/>
    </source>
</evidence>
<dbReference type="AlphaFoldDB" id="A0A644ZIZ0"/>
<name>A0A644ZIZ0_9ZZZZ</name>
<dbReference type="PANTHER" id="PTHR43166">
    <property type="entry name" value="AMINO ACID IMPORT ATP-BINDING PROTEIN"/>
    <property type="match status" value="1"/>
</dbReference>
<proteinExistence type="predicted"/>
<organism evidence="8">
    <name type="scientific">bioreactor metagenome</name>
    <dbReference type="NCBI Taxonomy" id="1076179"/>
    <lineage>
        <taxon>unclassified sequences</taxon>
        <taxon>metagenomes</taxon>
        <taxon>ecological metagenomes</taxon>
    </lineage>
</organism>
<keyword evidence="3" id="KW-0547">Nucleotide-binding</keyword>
<gene>
    <name evidence="8" type="primary">phnC_3</name>
    <name evidence="8" type="ORF">SDC9_87490</name>
</gene>
<evidence type="ECO:0000256" key="2">
    <source>
        <dbReference type="ARBA" id="ARBA00022475"/>
    </source>
</evidence>
<dbReference type="InterPro" id="IPR003593">
    <property type="entry name" value="AAA+_ATPase"/>
</dbReference>
<evidence type="ECO:0000256" key="4">
    <source>
        <dbReference type="ARBA" id="ARBA00022840"/>
    </source>
</evidence>
<dbReference type="EMBL" id="VSSQ01009144">
    <property type="protein sequence ID" value="MPM40842.1"/>
    <property type="molecule type" value="Genomic_DNA"/>
</dbReference>
<dbReference type="InterPro" id="IPR050086">
    <property type="entry name" value="MetN_ABC_transporter-like"/>
</dbReference>
<dbReference type="InterPro" id="IPR027417">
    <property type="entry name" value="P-loop_NTPase"/>
</dbReference>
<dbReference type="PROSITE" id="PS50893">
    <property type="entry name" value="ABC_TRANSPORTER_2"/>
    <property type="match status" value="1"/>
</dbReference>
<evidence type="ECO:0000256" key="5">
    <source>
        <dbReference type="ARBA" id="ARBA00022967"/>
    </source>
</evidence>